<comment type="pathway">
    <text evidence="2">Glycan metabolism; cellulose degradation.</text>
</comment>
<dbReference type="PRINTS" id="PR00133">
    <property type="entry name" value="GLHYDRLASE3"/>
</dbReference>
<keyword evidence="9" id="KW-0624">Polysaccharide degradation</keyword>
<dbReference type="InterPro" id="IPR036962">
    <property type="entry name" value="Glyco_hydro_3_N_sf"/>
</dbReference>
<dbReference type="SMART" id="SM01217">
    <property type="entry name" value="Fn3_like"/>
    <property type="match status" value="1"/>
</dbReference>
<dbReference type="KEGG" id="nhe:NECHADRAFT_86655"/>
<evidence type="ECO:0000256" key="9">
    <source>
        <dbReference type="ARBA" id="ARBA00023326"/>
    </source>
</evidence>
<comment type="similarity">
    <text evidence="3">Belongs to the glycosyl hydrolase 3 family.</text>
</comment>
<dbReference type="InterPro" id="IPR011658">
    <property type="entry name" value="PA14_dom"/>
</dbReference>
<feature type="domain" description="PA14" evidence="10">
    <location>
        <begin position="286"/>
        <end position="439"/>
    </location>
</feature>
<dbReference type="InParanoid" id="C7ZFS1"/>
<dbReference type="EMBL" id="GG698924">
    <property type="protein sequence ID" value="EEU36994.1"/>
    <property type="molecule type" value="Genomic_DNA"/>
</dbReference>
<evidence type="ECO:0000313" key="11">
    <source>
        <dbReference type="EMBL" id="EEU36994.1"/>
    </source>
</evidence>
<dbReference type="AlphaFoldDB" id="C7ZFS1"/>
<evidence type="ECO:0000256" key="7">
    <source>
        <dbReference type="ARBA" id="ARBA00023277"/>
    </source>
</evidence>
<dbReference type="eggNOG" id="ENOG502QR4D">
    <property type="taxonomic scope" value="Eukaryota"/>
</dbReference>
<dbReference type="InterPro" id="IPR013783">
    <property type="entry name" value="Ig-like_fold"/>
</dbReference>
<dbReference type="GO" id="GO:0009251">
    <property type="term" value="P:glucan catabolic process"/>
    <property type="evidence" value="ECO:0007669"/>
    <property type="project" value="TreeGrafter"/>
</dbReference>
<dbReference type="InterPro" id="IPR001764">
    <property type="entry name" value="Glyco_hydro_3_N"/>
</dbReference>
<evidence type="ECO:0000256" key="2">
    <source>
        <dbReference type="ARBA" id="ARBA00004987"/>
    </source>
</evidence>
<reference evidence="11 12" key="1">
    <citation type="journal article" date="2009" name="PLoS Genet.">
        <title>The genome of Nectria haematococca: contribution of supernumerary chromosomes to gene expansion.</title>
        <authorList>
            <person name="Coleman J.J."/>
            <person name="Rounsley S.D."/>
            <person name="Rodriguez-Carres M."/>
            <person name="Kuo A."/>
            <person name="Wasmann C.C."/>
            <person name="Grimwood J."/>
            <person name="Schmutz J."/>
            <person name="Taga M."/>
            <person name="White G.J."/>
            <person name="Zhou S."/>
            <person name="Schwartz D.C."/>
            <person name="Freitag M."/>
            <person name="Ma L.J."/>
            <person name="Danchin E.G."/>
            <person name="Henrissat B."/>
            <person name="Coutinho P.M."/>
            <person name="Nelson D.R."/>
            <person name="Straney D."/>
            <person name="Napoli C.A."/>
            <person name="Barker B.M."/>
            <person name="Gribskov M."/>
            <person name="Rep M."/>
            <person name="Kroken S."/>
            <person name="Molnar I."/>
            <person name="Rensing C."/>
            <person name="Kennell J.C."/>
            <person name="Zamora J."/>
            <person name="Farman M.L."/>
            <person name="Selker E.U."/>
            <person name="Salamov A."/>
            <person name="Shapiro H."/>
            <person name="Pangilinan J."/>
            <person name="Lindquist E."/>
            <person name="Lamers C."/>
            <person name="Grigoriev I.V."/>
            <person name="Geiser D.M."/>
            <person name="Covert S.F."/>
            <person name="Temporini E."/>
            <person name="Vanetten H.D."/>
        </authorList>
    </citation>
    <scope>NUCLEOTIDE SEQUENCE [LARGE SCALE GENOMIC DNA]</scope>
    <source>
        <strain evidence="12">ATCC MYA-4622 / CBS 123669 / FGSC 9596 / NRRL 45880 / 77-13-4</strain>
    </source>
</reference>
<dbReference type="Pfam" id="PF01915">
    <property type="entry name" value="Glyco_hydro_3_C"/>
    <property type="match status" value="1"/>
</dbReference>
<dbReference type="RefSeq" id="XP_003042707.1">
    <property type="nucleotide sequence ID" value="XM_003042661.1"/>
</dbReference>
<organism evidence="11 12">
    <name type="scientific">Fusarium vanettenii (strain ATCC MYA-4622 / CBS 123669 / FGSC 9596 / NRRL 45880 / 77-13-4)</name>
    <name type="common">Fusarium solani subsp. pisi</name>
    <dbReference type="NCBI Taxonomy" id="660122"/>
    <lineage>
        <taxon>Eukaryota</taxon>
        <taxon>Fungi</taxon>
        <taxon>Dikarya</taxon>
        <taxon>Ascomycota</taxon>
        <taxon>Pezizomycotina</taxon>
        <taxon>Sordariomycetes</taxon>
        <taxon>Hypocreomycetidae</taxon>
        <taxon>Hypocreales</taxon>
        <taxon>Nectriaceae</taxon>
        <taxon>Fusarium</taxon>
        <taxon>Fusarium solani species complex</taxon>
        <taxon>Fusarium vanettenii</taxon>
    </lineage>
</organism>
<dbReference type="InterPro" id="IPR002772">
    <property type="entry name" value="Glyco_hydro_3_C"/>
</dbReference>
<dbReference type="EC" id="3.2.1.21" evidence="4"/>
<dbReference type="InterPro" id="IPR026891">
    <property type="entry name" value="Fn3-like"/>
</dbReference>
<dbReference type="PROSITE" id="PS51820">
    <property type="entry name" value="PA14"/>
    <property type="match status" value="1"/>
</dbReference>
<evidence type="ECO:0000256" key="6">
    <source>
        <dbReference type="ARBA" id="ARBA00023180"/>
    </source>
</evidence>
<dbReference type="PANTHER" id="PTHR42715">
    <property type="entry name" value="BETA-GLUCOSIDASE"/>
    <property type="match status" value="1"/>
</dbReference>
<sequence length="720" mass="77878">MATTDIKALLSKMTLEEKGIGPNGARGRTFMNSVTAACFPAACNVASTFDVDIARRLGVALGEEPITKGARCILGPTMCAHRHPLGGRNFESYSEDPYLAGKLASQSIQGIQSTGVSATIKHFVANEQETQRLSVDTIVSDRALREIYMKPFEIAIKEANPHAVMTSYNKINGCHADSNLFLLQTVSLGEWAGAKGMVLLKNDYGLLPLTKDKVKVKEKKIAILGLAKECLAHGGGSASVSMHCKVTPWDALQDAFKDQDVELTFAEGAHTMRQLPLITQHVKDVQGNPGFTWRMFELGKSEPYSVIHGHPNSEVSIHNNLDVVNTSVELEGTFTAPETATYYFTPTGLGPSKVTINGSLLYEQEEKSSDPMSFLLGGVSAPLVKFDLEAGKQYNILIASSPPEHVEGEDLGILEGKVGVRLDYISATEYDKDLLTEATDLAKSANYAVVFTGHTPSWETEGQDQVGFHLPKDGSQDRLVSGVAAANSNTIVVNSTGVAVGMPWLDQVKGLVQAWFPGQEASNSIVDVLTGVQNPEGHLTCTFPKRLEDCLAYGNFPGDYKGRQLTVNYAEGVFIGYRHFDTLPADKVNFPFGFGLSYTTFGYSGLVVSSTPEDSWTVSIKVSNTGNLGGAIAVQVYVGNRTRQPETPIKTLVGFKKQTLAPDASAVVEVPVHARDFASWSEKLKEWVAEAGEYIFSVGRNAADLVESKEVSVKSQSYKP</sequence>
<dbReference type="HOGENOM" id="CLU_004542_4_0_1"/>
<evidence type="ECO:0000256" key="1">
    <source>
        <dbReference type="ARBA" id="ARBA00000448"/>
    </source>
</evidence>
<evidence type="ECO:0000256" key="8">
    <source>
        <dbReference type="ARBA" id="ARBA00023295"/>
    </source>
</evidence>
<dbReference type="Gene3D" id="2.60.40.10">
    <property type="entry name" value="Immunoglobulins"/>
    <property type="match status" value="1"/>
</dbReference>
<keyword evidence="5" id="KW-0378">Hydrolase</keyword>
<evidence type="ECO:0000256" key="5">
    <source>
        <dbReference type="ARBA" id="ARBA00022801"/>
    </source>
</evidence>
<dbReference type="SUPFAM" id="SSF52279">
    <property type="entry name" value="Beta-D-glucan exohydrolase, C-terminal domain"/>
    <property type="match status" value="1"/>
</dbReference>
<dbReference type="Gene3D" id="3.20.20.300">
    <property type="entry name" value="Glycoside hydrolase, family 3, N-terminal domain"/>
    <property type="match status" value="1"/>
</dbReference>
<dbReference type="OMA" id="HENHIEV"/>
<dbReference type="Gene3D" id="3.40.50.1700">
    <property type="entry name" value="Glycoside hydrolase family 3 C-terminal domain"/>
    <property type="match status" value="2"/>
</dbReference>
<accession>C7ZFS1</accession>
<dbReference type="Proteomes" id="UP000005206">
    <property type="component" value="Chromosome 11"/>
</dbReference>
<keyword evidence="8" id="KW-0326">Glycosidase</keyword>
<evidence type="ECO:0000313" key="12">
    <source>
        <dbReference type="Proteomes" id="UP000005206"/>
    </source>
</evidence>
<comment type="catalytic activity">
    <reaction evidence="1">
        <text>Hydrolysis of terminal, non-reducing beta-D-glucosyl residues with release of beta-D-glucose.</text>
        <dbReference type="EC" id="3.2.1.21"/>
    </reaction>
</comment>
<keyword evidence="7" id="KW-0119">Carbohydrate metabolism</keyword>
<keyword evidence="6" id="KW-0325">Glycoprotein</keyword>
<dbReference type="VEuPathDB" id="FungiDB:NECHADRAFT_86655"/>
<dbReference type="InterPro" id="IPR017853">
    <property type="entry name" value="GH"/>
</dbReference>
<evidence type="ECO:0000256" key="3">
    <source>
        <dbReference type="ARBA" id="ARBA00005336"/>
    </source>
</evidence>
<dbReference type="SUPFAM" id="SSF51445">
    <property type="entry name" value="(Trans)glycosidases"/>
    <property type="match status" value="1"/>
</dbReference>
<proteinExistence type="inferred from homology"/>
<evidence type="ECO:0000259" key="10">
    <source>
        <dbReference type="PROSITE" id="PS51820"/>
    </source>
</evidence>
<dbReference type="Pfam" id="PF07691">
    <property type="entry name" value="PA14"/>
    <property type="match status" value="1"/>
</dbReference>
<dbReference type="GO" id="GO:0008422">
    <property type="term" value="F:beta-glucosidase activity"/>
    <property type="evidence" value="ECO:0007669"/>
    <property type="project" value="UniProtKB-EC"/>
</dbReference>
<dbReference type="OrthoDB" id="47059at2759"/>
<keyword evidence="12" id="KW-1185">Reference proteome</keyword>
<dbReference type="InterPro" id="IPR037524">
    <property type="entry name" value="PA14/GLEYA"/>
</dbReference>
<dbReference type="GeneID" id="9664916"/>
<evidence type="ECO:0000256" key="4">
    <source>
        <dbReference type="ARBA" id="ARBA00012744"/>
    </source>
</evidence>
<dbReference type="InterPro" id="IPR036881">
    <property type="entry name" value="Glyco_hydro_3_C_sf"/>
</dbReference>
<dbReference type="STRING" id="660122.C7ZFS1"/>
<dbReference type="Pfam" id="PF14310">
    <property type="entry name" value="Fn3-like"/>
    <property type="match status" value="1"/>
</dbReference>
<dbReference type="PANTHER" id="PTHR42715:SF3">
    <property type="entry name" value="BETA-GLUCOSIDASE B-RELATED"/>
    <property type="match status" value="1"/>
</dbReference>
<name>C7ZFS1_FUSV7</name>
<gene>
    <name evidence="11" type="ORF">NECHADRAFT_86655</name>
</gene>
<dbReference type="InterPro" id="IPR050288">
    <property type="entry name" value="Cellulose_deg_GH3"/>
</dbReference>
<protein>
    <recommendedName>
        <fullName evidence="4">beta-glucosidase</fullName>
        <ecNumber evidence="4">3.2.1.21</ecNumber>
    </recommendedName>
</protein>